<feature type="compositionally biased region" description="Low complexity" evidence="1">
    <location>
        <begin position="101"/>
        <end position="110"/>
    </location>
</feature>
<feature type="region of interest" description="Disordered" evidence="1">
    <location>
        <begin position="1"/>
        <end position="176"/>
    </location>
</feature>
<name>A0A565C0H8_9BRAS</name>
<feature type="compositionally biased region" description="Low complexity" evidence="1">
    <location>
        <begin position="245"/>
        <end position="254"/>
    </location>
</feature>
<protein>
    <submittedName>
        <fullName evidence="2">Uncharacterized protein</fullName>
    </submittedName>
</protein>
<keyword evidence="3" id="KW-1185">Reference proteome</keyword>
<proteinExistence type="predicted"/>
<evidence type="ECO:0000313" key="2">
    <source>
        <dbReference type="EMBL" id="VVB07107.1"/>
    </source>
</evidence>
<organism evidence="2 3">
    <name type="scientific">Arabis nemorensis</name>
    <dbReference type="NCBI Taxonomy" id="586526"/>
    <lineage>
        <taxon>Eukaryota</taxon>
        <taxon>Viridiplantae</taxon>
        <taxon>Streptophyta</taxon>
        <taxon>Embryophyta</taxon>
        <taxon>Tracheophyta</taxon>
        <taxon>Spermatophyta</taxon>
        <taxon>Magnoliopsida</taxon>
        <taxon>eudicotyledons</taxon>
        <taxon>Gunneridae</taxon>
        <taxon>Pentapetalae</taxon>
        <taxon>rosids</taxon>
        <taxon>malvids</taxon>
        <taxon>Brassicales</taxon>
        <taxon>Brassicaceae</taxon>
        <taxon>Arabideae</taxon>
        <taxon>Arabis</taxon>
    </lineage>
</organism>
<sequence>MAEFRPDKPVEEEERTEDDDHAKTTEEEAQTEEGDQAKTNEQESITMQSPRRNGQTMNQQEQLSRASSSTQVKLSYSAIASRLATSSSSAINERKKKTEYSSSSRNGDSSGTVEIKREDVTQKTMNLGSTSCATEQSQAENPQEDSSTIRRGDQKINQPNRGSTSVTSDQNNRNRSFGMQQQYSPRFGVDHSYAAGFGPQVTRPFMANQTNILWPGFVDPNYPPWRNQNTYEQHPMRVPLVPECSHSSPSRSSSTVDVPGSTHKCHS</sequence>
<reference evidence="2" key="1">
    <citation type="submission" date="2019-07" db="EMBL/GenBank/DDBJ databases">
        <authorList>
            <person name="Dittberner H."/>
        </authorList>
    </citation>
    <scope>NUCLEOTIDE SEQUENCE [LARGE SCALE GENOMIC DNA]</scope>
</reference>
<dbReference type="Proteomes" id="UP000489600">
    <property type="component" value="Unassembled WGS sequence"/>
</dbReference>
<dbReference type="EMBL" id="CABITT030000006">
    <property type="protein sequence ID" value="VVB07107.1"/>
    <property type="molecule type" value="Genomic_DNA"/>
</dbReference>
<evidence type="ECO:0000313" key="3">
    <source>
        <dbReference type="Proteomes" id="UP000489600"/>
    </source>
</evidence>
<feature type="compositionally biased region" description="Polar residues" evidence="1">
    <location>
        <begin position="155"/>
        <end position="176"/>
    </location>
</feature>
<feature type="region of interest" description="Disordered" evidence="1">
    <location>
        <begin position="242"/>
        <end position="267"/>
    </location>
</feature>
<gene>
    <name evidence="2" type="ORF">ANE_LOCUS17551</name>
</gene>
<accession>A0A565C0H8</accession>
<feature type="compositionally biased region" description="Polar residues" evidence="1">
    <location>
        <begin position="42"/>
        <end position="74"/>
    </location>
</feature>
<dbReference type="AlphaFoldDB" id="A0A565C0H8"/>
<comment type="caution">
    <text evidence="2">The sequence shown here is derived from an EMBL/GenBank/DDBJ whole genome shotgun (WGS) entry which is preliminary data.</text>
</comment>
<feature type="compositionally biased region" description="Polar residues" evidence="1">
    <location>
        <begin position="122"/>
        <end position="146"/>
    </location>
</feature>
<evidence type="ECO:0000256" key="1">
    <source>
        <dbReference type="SAM" id="MobiDB-lite"/>
    </source>
</evidence>